<proteinExistence type="predicted"/>
<evidence type="ECO:0000313" key="2">
    <source>
        <dbReference type="Proteomes" id="UP000268048"/>
    </source>
</evidence>
<sequence length="143" mass="16313">MQALKSVDPVTQFLRSQGLQPEVAYFERSDFVIGWRVHLGDLELVYRLEEDTLIVCDFTAKEGAQGTSGAVAQFVHFIHRIERNVQQLHAVRGMFIESVANPELNRVRERLASVLEEKGVSWQEVDGKPWLVYPLTSKRSVSE</sequence>
<dbReference type="AlphaFoldDB" id="A0A3G7TPZ8"/>
<dbReference type="Proteomes" id="UP000268048">
    <property type="component" value="Chromosome"/>
</dbReference>
<dbReference type="RefSeq" id="WP_124320334.1">
    <property type="nucleotide sequence ID" value="NZ_CP027753.1"/>
</dbReference>
<protein>
    <recommendedName>
        <fullName evidence="3">Secretion protein</fullName>
    </recommendedName>
</protein>
<name>A0A3G7TPZ8_9PSED</name>
<accession>A0A3G7TPZ8</accession>
<reference evidence="1 2" key="1">
    <citation type="submission" date="2018-03" db="EMBL/GenBank/DDBJ databases">
        <title>Diversity of phytobeneficial traits revealed by whole-genome analysis of worldwide-isolated phenazine-producing Pseudomonas spp.</title>
        <authorList>
            <person name="Biessy A."/>
            <person name="Novinscak A."/>
            <person name="Blom J."/>
            <person name="Leger G."/>
            <person name="Thomashow L.S."/>
            <person name="Cazorla F.M."/>
            <person name="Josic D."/>
            <person name="Filion M."/>
        </authorList>
    </citation>
    <scope>NUCLEOTIDE SEQUENCE [LARGE SCALE GENOMIC DNA]</scope>
    <source>
        <strain evidence="1 2">B25</strain>
    </source>
</reference>
<evidence type="ECO:0000313" key="1">
    <source>
        <dbReference type="EMBL" id="AZE48339.1"/>
    </source>
</evidence>
<organism evidence="1 2">
    <name type="scientific">Pseudomonas chlororaphis</name>
    <dbReference type="NCBI Taxonomy" id="587753"/>
    <lineage>
        <taxon>Bacteria</taxon>
        <taxon>Pseudomonadati</taxon>
        <taxon>Pseudomonadota</taxon>
        <taxon>Gammaproteobacteria</taxon>
        <taxon>Pseudomonadales</taxon>
        <taxon>Pseudomonadaceae</taxon>
        <taxon>Pseudomonas</taxon>
    </lineage>
</organism>
<gene>
    <name evidence="1" type="ORF">C4K04_2667</name>
</gene>
<dbReference type="EMBL" id="CP027753">
    <property type="protein sequence ID" value="AZE48339.1"/>
    <property type="molecule type" value="Genomic_DNA"/>
</dbReference>
<evidence type="ECO:0008006" key="3">
    <source>
        <dbReference type="Google" id="ProtNLM"/>
    </source>
</evidence>